<organism evidence="1 2">
    <name type="scientific">Morococcus cerebrosus</name>
    <dbReference type="NCBI Taxonomy" id="1056807"/>
    <lineage>
        <taxon>Bacteria</taxon>
        <taxon>Pseudomonadati</taxon>
        <taxon>Pseudomonadota</taxon>
        <taxon>Betaproteobacteria</taxon>
        <taxon>Neisseriales</taxon>
        <taxon>Neisseriaceae</taxon>
        <taxon>Morococcus</taxon>
    </lineage>
</organism>
<dbReference type="AlphaFoldDB" id="A0A0C1H2X8"/>
<comment type="caution">
    <text evidence="1">The sequence shown here is derived from an EMBL/GenBank/DDBJ whole genome shotgun (WGS) entry which is preliminary data.</text>
</comment>
<gene>
    <name evidence="1" type="ORF">MCC93_03350</name>
</gene>
<evidence type="ECO:0000313" key="2">
    <source>
        <dbReference type="Proteomes" id="UP000031390"/>
    </source>
</evidence>
<protein>
    <submittedName>
        <fullName evidence="1">Uncharacterized protein</fullName>
    </submittedName>
</protein>
<name>A0A0C1H2X8_9NEIS</name>
<dbReference type="Proteomes" id="UP000031390">
    <property type="component" value="Unassembled WGS sequence"/>
</dbReference>
<reference evidence="1 2" key="1">
    <citation type="submission" date="2014-12" db="EMBL/GenBank/DDBJ databases">
        <title>Genome sequence of Morococcus cerebrosus.</title>
        <authorList>
            <person name="Shin S.-K."/>
            <person name="Yi H."/>
        </authorList>
    </citation>
    <scope>NUCLEOTIDE SEQUENCE [LARGE SCALE GENOMIC DNA]</scope>
    <source>
        <strain evidence="1 2">CIP 81.93</strain>
    </source>
</reference>
<sequence length="37" mass="4071">MAVRIHPDRFFSAFVGLDKGLPISVGKRAKNAILTPF</sequence>
<evidence type="ECO:0000313" key="1">
    <source>
        <dbReference type="EMBL" id="KIC12795.1"/>
    </source>
</evidence>
<proteinExistence type="predicted"/>
<accession>A0A0C1H2X8</accession>
<dbReference type="EMBL" id="JUFZ01000013">
    <property type="protein sequence ID" value="KIC12795.1"/>
    <property type="molecule type" value="Genomic_DNA"/>
</dbReference>